<feature type="signal peptide" evidence="1">
    <location>
        <begin position="1"/>
        <end position="23"/>
    </location>
</feature>
<dbReference type="RefSeq" id="WP_407280362.1">
    <property type="nucleotide sequence ID" value="NZ_CP141259.1"/>
</dbReference>
<sequence length="139" mass="14985">MNATMRRLVALLVCATPLPPVQAQEQVEVFQLGTQQISGTGTARVYHVDGMERMTAPLSAGLPSDPVQAEAVARRRFEALTDTDRQAIGASAQGLTAAMQYRLAKVPAIVFDGAAVVYGVENVDQARAIYRTWRARGGR</sequence>
<protein>
    <submittedName>
        <fullName evidence="2">TIGR03757 family integrating conjugative element protein</fullName>
    </submittedName>
</protein>
<evidence type="ECO:0000256" key="1">
    <source>
        <dbReference type="SAM" id="SignalP"/>
    </source>
</evidence>
<keyword evidence="3" id="KW-1185">Reference proteome</keyword>
<evidence type="ECO:0000313" key="3">
    <source>
        <dbReference type="Proteomes" id="UP001626593"/>
    </source>
</evidence>
<keyword evidence="1" id="KW-0732">Signal</keyword>
<evidence type="ECO:0000313" key="2">
    <source>
        <dbReference type="EMBL" id="WRL48011.1"/>
    </source>
</evidence>
<gene>
    <name evidence="2" type="ORF">U5817_08220</name>
</gene>
<name>A0ABZ1ATS2_AROEV</name>
<proteinExistence type="predicted"/>
<dbReference type="NCBIfam" id="TIGR03757">
    <property type="entry name" value="conj_TIGR03757"/>
    <property type="match status" value="1"/>
</dbReference>
<dbReference type="Proteomes" id="UP001626593">
    <property type="component" value="Chromosome"/>
</dbReference>
<dbReference type="InterPro" id="IPR011090">
    <property type="entry name" value="Integr_conj_element_PFL4709"/>
</dbReference>
<accession>A0ABZ1ATS2</accession>
<feature type="chain" id="PRO_5046527720" evidence="1">
    <location>
        <begin position="24"/>
        <end position="139"/>
    </location>
</feature>
<dbReference type="EMBL" id="CP141259">
    <property type="protein sequence ID" value="WRL48011.1"/>
    <property type="molecule type" value="Genomic_DNA"/>
</dbReference>
<organism evidence="2 3">
    <name type="scientific">Aromatoleum evansii</name>
    <name type="common">Azoarcus evansii</name>
    <dbReference type="NCBI Taxonomy" id="59406"/>
    <lineage>
        <taxon>Bacteria</taxon>
        <taxon>Pseudomonadati</taxon>
        <taxon>Pseudomonadota</taxon>
        <taxon>Betaproteobacteria</taxon>
        <taxon>Rhodocyclales</taxon>
        <taxon>Rhodocyclaceae</taxon>
        <taxon>Aromatoleum</taxon>
    </lineage>
</organism>
<dbReference type="Pfam" id="PF07511">
    <property type="entry name" value="DUF1525"/>
    <property type="match status" value="1"/>
</dbReference>
<reference evidence="2 3" key="1">
    <citation type="submission" date="2023-12" db="EMBL/GenBank/DDBJ databases">
        <title>A. evansii MAY27, complete genome.</title>
        <authorList>
            <person name="Wang Y."/>
        </authorList>
    </citation>
    <scope>NUCLEOTIDE SEQUENCE [LARGE SCALE GENOMIC DNA]</scope>
    <source>
        <strain evidence="2 3">MAY27</strain>
    </source>
</reference>